<accession>A0A7W3IX58</accession>
<evidence type="ECO:0000256" key="4">
    <source>
        <dbReference type="ARBA" id="ARBA00022989"/>
    </source>
</evidence>
<dbReference type="Proteomes" id="UP000580910">
    <property type="component" value="Unassembled WGS sequence"/>
</dbReference>
<evidence type="ECO:0000256" key="5">
    <source>
        <dbReference type="ARBA" id="ARBA00023136"/>
    </source>
</evidence>
<dbReference type="EMBL" id="JACGXA010000001">
    <property type="protein sequence ID" value="MBA8802250.1"/>
    <property type="molecule type" value="Genomic_DNA"/>
</dbReference>
<keyword evidence="4 6" id="KW-1133">Transmembrane helix</keyword>
<sequence>MTIDARWWRRARLLGGALVLAALVVRVGTGPFLEGLSRADPVTLACAVALTLLTTLCCVWRWRAVARRLGVDVPMRDGLAAYYRSQLLNATLPGGVVGDVHRAVRHGRDVGDRRRGLASVAVERAAGQGVQVLVAVAVLGVVPSALLVLLLLIVVVGGLRAGWRTAGPVLLASVLAVVGHVVVFLLAARAAGVTAPLTTLLPLAMLVLLAASIPINVAGWGPREGMAAWAFGAAGLGAAAGVTTAVVFGVMAFVATLPGLLPLLAAPARPVVEVGSRA</sequence>
<keyword evidence="5 6" id="KW-0472">Membrane</keyword>
<evidence type="ECO:0000256" key="1">
    <source>
        <dbReference type="ARBA" id="ARBA00004651"/>
    </source>
</evidence>
<dbReference type="RefSeq" id="WP_182536580.1">
    <property type="nucleotide sequence ID" value="NZ_JACGXA010000001.1"/>
</dbReference>
<dbReference type="Pfam" id="PF03706">
    <property type="entry name" value="LPG_synthase_TM"/>
    <property type="match status" value="1"/>
</dbReference>
<dbReference type="PANTHER" id="PTHR40277">
    <property type="entry name" value="BLL5419 PROTEIN"/>
    <property type="match status" value="1"/>
</dbReference>
<evidence type="ECO:0000256" key="6">
    <source>
        <dbReference type="SAM" id="Phobius"/>
    </source>
</evidence>
<evidence type="ECO:0000256" key="3">
    <source>
        <dbReference type="ARBA" id="ARBA00022692"/>
    </source>
</evidence>
<evidence type="ECO:0000256" key="2">
    <source>
        <dbReference type="ARBA" id="ARBA00022475"/>
    </source>
</evidence>
<proteinExistence type="predicted"/>
<keyword evidence="2" id="KW-1003">Cell membrane</keyword>
<feature type="transmembrane region" description="Helical" evidence="6">
    <location>
        <begin position="169"/>
        <end position="188"/>
    </location>
</feature>
<feature type="transmembrane region" description="Helical" evidence="6">
    <location>
        <begin position="200"/>
        <end position="220"/>
    </location>
</feature>
<dbReference type="PANTHER" id="PTHR40277:SF1">
    <property type="entry name" value="BLL5419 PROTEIN"/>
    <property type="match status" value="1"/>
</dbReference>
<keyword evidence="8" id="KW-1185">Reference proteome</keyword>
<dbReference type="AlphaFoldDB" id="A0A7W3IX58"/>
<dbReference type="GO" id="GO:0005886">
    <property type="term" value="C:plasma membrane"/>
    <property type="evidence" value="ECO:0007669"/>
    <property type="project" value="UniProtKB-SubCell"/>
</dbReference>
<name>A0A7W3IX58_9ACTN</name>
<feature type="transmembrane region" description="Helical" evidence="6">
    <location>
        <begin position="226"/>
        <end position="254"/>
    </location>
</feature>
<organism evidence="7 8">
    <name type="scientific">Nocardioides ginsengisegetis</name>
    <dbReference type="NCBI Taxonomy" id="661491"/>
    <lineage>
        <taxon>Bacteria</taxon>
        <taxon>Bacillati</taxon>
        <taxon>Actinomycetota</taxon>
        <taxon>Actinomycetes</taxon>
        <taxon>Propionibacteriales</taxon>
        <taxon>Nocardioidaceae</taxon>
        <taxon>Nocardioides</taxon>
    </lineage>
</organism>
<feature type="transmembrane region" description="Helical" evidence="6">
    <location>
        <begin position="132"/>
        <end position="157"/>
    </location>
</feature>
<evidence type="ECO:0000313" key="7">
    <source>
        <dbReference type="EMBL" id="MBA8802250.1"/>
    </source>
</evidence>
<gene>
    <name evidence="7" type="ORF">FB382_000541</name>
</gene>
<keyword evidence="3 6" id="KW-0812">Transmembrane</keyword>
<comment type="subcellular location">
    <subcellularLocation>
        <location evidence="1">Cell membrane</location>
        <topology evidence="1">Multi-pass membrane protein</topology>
    </subcellularLocation>
</comment>
<feature type="transmembrane region" description="Helical" evidence="6">
    <location>
        <begin position="42"/>
        <end position="60"/>
    </location>
</feature>
<evidence type="ECO:0000313" key="8">
    <source>
        <dbReference type="Proteomes" id="UP000580910"/>
    </source>
</evidence>
<dbReference type="InterPro" id="IPR022791">
    <property type="entry name" value="L-PG_synthase/AglD"/>
</dbReference>
<protein>
    <recommendedName>
        <fullName evidence="9">Lysylphosphatidylglycerol synthase TM region</fullName>
    </recommendedName>
</protein>
<evidence type="ECO:0008006" key="9">
    <source>
        <dbReference type="Google" id="ProtNLM"/>
    </source>
</evidence>
<comment type="caution">
    <text evidence="7">The sequence shown here is derived from an EMBL/GenBank/DDBJ whole genome shotgun (WGS) entry which is preliminary data.</text>
</comment>
<reference evidence="7 8" key="1">
    <citation type="submission" date="2020-07" db="EMBL/GenBank/DDBJ databases">
        <title>Sequencing the genomes of 1000 actinobacteria strains.</title>
        <authorList>
            <person name="Klenk H.-P."/>
        </authorList>
    </citation>
    <scope>NUCLEOTIDE SEQUENCE [LARGE SCALE GENOMIC DNA]</scope>
    <source>
        <strain evidence="7 8">DSM 21349</strain>
    </source>
</reference>